<accession>A0A6C0U4F5</accession>
<protein>
    <submittedName>
        <fullName evidence="2">Hydrogenase expression protein HupH</fullName>
    </submittedName>
</protein>
<dbReference type="GO" id="GO:0047661">
    <property type="term" value="F:amino-acid racemase activity"/>
    <property type="evidence" value="ECO:0007669"/>
    <property type="project" value="InterPro"/>
</dbReference>
<sequence>MKTHIHVITPIITEGFRSEEDLRACEGPEITVTQCGIAYGPASIECEFDEALSVPGILEKAIAAEREGAHAVVIDCMGDPGLAACREALSIPVLGPLQVAAHVATMLGHRFTFITVLDRLRAMIDHLVAGYGLTGNYAAFHAVDVPVLDIAHDTRKLGSLLGEKALTAVRDDHAGAVILGCTGFMGLAEVVTQTLREEGLEVPVIDAIPLTIRMADALVRCGLTHSKHIYPAPGKKEIRGYDNLR</sequence>
<gene>
    <name evidence="2" type="ORF">G3T16_18115</name>
</gene>
<organism evidence="2 3">
    <name type="scientific">Kineobactrum salinum</name>
    <dbReference type="NCBI Taxonomy" id="2708301"/>
    <lineage>
        <taxon>Bacteria</taxon>
        <taxon>Pseudomonadati</taxon>
        <taxon>Pseudomonadota</taxon>
        <taxon>Gammaproteobacteria</taxon>
        <taxon>Cellvibrionales</taxon>
        <taxon>Halieaceae</taxon>
        <taxon>Kineobactrum</taxon>
    </lineage>
</organism>
<proteinExistence type="inferred from homology"/>
<evidence type="ECO:0000313" key="3">
    <source>
        <dbReference type="Proteomes" id="UP000477680"/>
    </source>
</evidence>
<comment type="similarity">
    <text evidence="1">Belongs to the HyuE racemase family.</text>
</comment>
<dbReference type="RefSeq" id="WP_163496450.1">
    <property type="nucleotide sequence ID" value="NZ_CP048711.1"/>
</dbReference>
<reference evidence="2 3" key="1">
    <citation type="submission" date="2020-02" db="EMBL/GenBank/DDBJ databases">
        <title>Genome sequencing for Kineobactrum sp. M2.</title>
        <authorList>
            <person name="Park S.-J."/>
        </authorList>
    </citation>
    <scope>NUCLEOTIDE SEQUENCE [LARGE SCALE GENOMIC DNA]</scope>
    <source>
        <strain evidence="2 3">M2</strain>
    </source>
</reference>
<dbReference type="AlphaFoldDB" id="A0A6C0U4F5"/>
<dbReference type="InterPro" id="IPR052186">
    <property type="entry name" value="Hydantoin_racemase-like"/>
</dbReference>
<dbReference type="InterPro" id="IPR053714">
    <property type="entry name" value="Iso_Racemase_Enz_sf"/>
</dbReference>
<dbReference type="PANTHER" id="PTHR28047:SF5">
    <property type="entry name" value="PROTEIN DCG1"/>
    <property type="match status" value="1"/>
</dbReference>
<dbReference type="Proteomes" id="UP000477680">
    <property type="component" value="Chromosome"/>
</dbReference>
<evidence type="ECO:0000256" key="1">
    <source>
        <dbReference type="ARBA" id="ARBA00038414"/>
    </source>
</evidence>
<name>A0A6C0U4F5_9GAMM</name>
<dbReference type="EMBL" id="CP048711">
    <property type="protein sequence ID" value="QIB67022.1"/>
    <property type="molecule type" value="Genomic_DNA"/>
</dbReference>
<keyword evidence="3" id="KW-1185">Reference proteome</keyword>
<dbReference type="Gene3D" id="3.40.50.12500">
    <property type="match status" value="1"/>
</dbReference>
<dbReference type="Pfam" id="PF01177">
    <property type="entry name" value="Asp_Glu_race"/>
    <property type="match status" value="1"/>
</dbReference>
<dbReference type="KEGG" id="kim:G3T16_18115"/>
<evidence type="ECO:0000313" key="2">
    <source>
        <dbReference type="EMBL" id="QIB67022.1"/>
    </source>
</evidence>
<dbReference type="PANTHER" id="PTHR28047">
    <property type="entry name" value="PROTEIN DCG1"/>
    <property type="match status" value="1"/>
</dbReference>
<dbReference type="InterPro" id="IPR015942">
    <property type="entry name" value="Asp/Glu/hydantoin_racemase"/>
</dbReference>